<gene>
    <name evidence="1" type="primary">flaF</name>
    <name evidence="1" type="ORF">GCM10010833_31640</name>
</gene>
<keyword evidence="1" id="KW-0282">Flagellum</keyword>
<keyword evidence="1" id="KW-0966">Cell projection</keyword>
<accession>A0ABQ1JTD3</accession>
<evidence type="ECO:0000313" key="1">
    <source>
        <dbReference type="EMBL" id="GGB74081.1"/>
    </source>
</evidence>
<proteinExistence type="predicted"/>
<dbReference type="Proteomes" id="UP000614261">
    <property type="component" value="Unassembled WGS sequence"/>
</dbReference>
<evidence type="ECO:0000313" key="2">
    <source>
        <dbReference type="Proteomes" id="UP000614261"/>
    </source>
</evidence>
<sequence length="120" mass="12899">MSLSAYQSVRSLSEAPRATEHRLMGQITGEMIVARDAGIHGAALVDTLYRNREMWNIFAVDCGAPGNGLPDQLRAGIVSLALWIDRFSSDVIAGRESIDDLISVNRSIMEGLAGLGRASP</sequence>
<keyword evidence="1" id="KW-0969">Cilium</keyword>
<dbReference type="InterPro" id="IPR010845">
    <property type="entry name" value="FlaF"/>
</dbReference>
<name>A0ABQ1JTD3_9SPHN</name>
<dbReference type="Pfam" id="PF07309">
    <property type="entry name" value="FlaF"/>
    <property type="match status" value="1"/>
</dbReference>
<keyword evidence="2" id="KW-1185">Reference proteome</keyword>
<protein>
    <submittedName>
        <fullName evidence="1">Flagellar biosynthesis regulatory protein FlaF</fullName>
    </submittedName>
</protein>
<organism evidence="1 2">
    <name type="scientific">Blastomonas aquatica</name>
    <dbReference type="NCBI Taxonomy" id="1510276"/>
    <lineage>
        <taxon>Bacteria</taxon>
        <taxon>Pseudomonadati</taxon>
        <taxon>Pseudomonadota</taxon>
        <taxon>Alphaproteobacteria</taxon>
        <taxon>Sphingomonadales</taxon>
        <taxon>Sphingomonadaceae</taxon>
        <taxon>Blastomonas</taxon>
    </lineage>
</organism>
<comment type="caution">
    <text evidence="1">The sequence shown here is derived from an EMBL/GenBank/DDBJ whole genome shotgun (WGS) entry which is preliminary data.</text>
</comment>
<reference evidence="2" key="1">
    <citation type="journal article" date="2019" name="Int. J. Syst. Evol. Microbiol.">
        <title>The Global Catalogue of Microorganisms (GCM) 10K type strain sequencing project: providing services to taxonomists for standard genome sequencing and annotation.</title>
        <authorList>
            <consortium name="The Broad Institute Genomics Platform"/>
            <consortium name="The Broad Institute Genome Sequencing Center for Infectious Disease"/>
            <person name="Wu L."/>
            <person name="Ma J."/>
        </authorList>
    </citation>
    <scope>NUCLEOTIDE SEQUENCE [LARGE SCALE GENOMIC DNA]</scope>
    <source>
        <strain evidence="2">CGMCC 1.12851</strain>
    </source>
</reference>
<dbReference type="EMBL" id="BMGD01000006">
    <property type="protein sequence ID" value="GGB74081.1"/>
    <property type="molecule type" value="Genomic_DNA"/>
</dbReference>
<dbReference type="RefSeq" id="WP_188515408.1">
    <property type="nucleotide sequence ID" value="NZ_BMGD01000006.1"/>
</dbReference>